<dbReference type="AlphaFoldDB" id="A0A2H9ZUE6"/>
<dbReference type="Proteomes" id="UP000236161">
    <property type="component" value="Unassembled WGS sequence"/>
</dbReference>
<dbReference type="EMBL" id="KZ453667">
    <property type="protein sequence ID" value="PKA46921.1"/>
    <property type="molecule type" value="Genomic_DNA"/>
</dbReference>
<protein>
    <submittedName>
        <fullName evidence="2">Uncharacterized protein</fullName>
    </submittedName>
</protein>
<keyword evidence="3" id="KW-1185">Reference proteome</keyword>
<accession>A0A2H9ZUE6</accession>
<name>A0A2H9ZUE6_9ASPA</name>
<evidence type="ECO:0000256" key="1">
    <source>
        <dbReference type="SAM" id="MobiDB-lite"/>
    </source>
</evidence>
<evidence type="ECO:0000313" key="3">
    <source>
        <dbReference type="Proteomes" id="UP000236161"/>
    </source>
</evidence>
<evidence type="ECO:0000313" key="2">
    <source>
        <dbReference type="EMBL" id="PKA46921.1"/>
    </source>
</evidence>
<reference evidence="2 3" key="1">
    <citation type="journal article" date="2017" name="Nature">
        <title>The Apostasia genome and the evolution of orchids.</title>
        <authorList>
            <person name="Zhang G.Q."/>
            <person name="Liu K.W."/>
            <person name="Li Z."/>
            <person name="Lohaus R."/>
            <person name="Hsiao Y.Y."/>
            <person name="Niu S.C."/>
            <person name="Wang J.Y."/>
            <person name="Lin Y.C."/>
            <person name="Xu Q."/>
            <person name="Chen L.J."/>
            <person name="Yoshida K."/>
            <person name="Fujiwara S."/>
            <person name="Wang Z.W."/>
            <person name="Zhang Y.Q."/>
            <person name="Mitsuda N."/>
            <person name="Wang M."/>
            <person name="Liu G.H."/>
            <person name="Pecoraro L."/>
            <person name="Huang H.X."/>
            <person name="Xiao X.J."/>
            <person name="Lin M."/>
            <person name="Wu X.Y."/>
            <person name="Wu W.L."/>
            <person name="Chen Y.Y."/>
            <person name="Chang S.B."/>
            <person name="Sakamoto S."/>
            <person name="Ohme-Takagi M."/>
            <person name="Yagi M."/>
            <person name="Zeng S.J."/>
            <person name="Shen C.Y."/>
            <person name="Yeh C.M."/>
            <person name="Luo Y.B."/>
            <person name="Tsai W.C."/>
            <person name="Van de Peer Y."/>
            <person name="Liu Z.J."/>
        </authorList>
    </citation>
    <scope>NUCLEOTIDE SEQUENCE [LARGE SCALE GENOMIC DNA]</scope>
    <source>
        <strain evidence="3">cv. Shenzhen</strain>
        <tissue evidence="2">Stem</tissue>
    </source>
</reference>
<feature type="region of interest" description="Disordered" evidence="1">
    <location>
        <begin position="15"/>
        <end position="39"/>
    </location>
</feature>
<gene>
    <name evidence="2" type="ORF">AXF42_Ash021544</name>
</gene>
<sequence length="140" mass="15358">MEGPCLDLILSEVPKKKRGPSKCISPGPPSKKAKSVEEEDFAVGRDHDWQRSIEPPISTNFTGIFGDNGTRMAMRTKGDDRRLTVITVPTANKSCVYRGEVGLALGSDLVSKDLEEKLEKTSTPDLYSGFANRIATVRVF</sequence>
<organism evidence="2 3">
    <name type="scientific">Apostasia shenzhenica</name>
    <dbReference type="NCBI Taxonomy" id="1088818"/>
    <lineage>
        <taxon>Eukaryota</taxon>
        <taxon>Viridiplantae</taxon>
        <taxon>Streptophyta</taxon>
        <taxon>Embryophyta</taxon>
        <taxon>Tracheophyta</taxon>
        <taxon>Spermatophyta</taxon>
        <taxon>Magnoliopsida</taxon>
        <taxon>Liliopsida</taxon>
        <taxon>Asparagales</taxon>
        <taxon>Orchidaceae</taxon>
        <taxon>Apostasioideae</taxon>
        <taxon>Apostasia</taxon>
    </lineage>
</organism>
<proteinExistence type="predicted"/>